<dbReference type="AlphaFoldDB" id="A0AA49GDF0"/>
<name>A0AA49GDF0_9BACT</name>
<sequence length="479" mass="53427">MRFQSFFNFSVLFICTFVFTSCQDPDEVDLSSEKEIVSFSISDESTKIDLQINNNNSTISGDVPFNFNLEEVTTEITLSEGATISPDSGFGQNIMNQESYVVTAENGETKTYSLELTVSPNNQNFIVSFSVRIDDTIYDANIIDSEYHVKDTLPYFADLSNLSPVITVSDNATISPEAGVEQDFTNPVIYEVTAENGATQKYIVDIYREKSPENDLLEIGFDNVEVSKIYGAIDESSAQVILRVPSTVDLTNVIPFFQVSDRASVSSEISSGINLSSPYSFEVVAENGDSKNYIIQTEVMDINEDFSFEEGVASKWFGGDNRSSFGPRNIGTGQSITITENIHLQSFSVHFNGEFDYFENPDFNGHELEIILEIRSNDGSILASNSVVNPATFDGGWVTFDFHDRAVHLTNNTEYIFTWYLPNGFSNGYNSGSSGDADMGYTEGSGYSVGIESEDEDITDWSNWYEHGWDFWFRLEGLK</sequence>
<evidence type="ECO:0000313" key="2">
    <source>
        <dbReference type="Proteomes" id="UP001244443"/>
    </source>
</evidence>
<dbReference type="Proteomes" id="UP001244443">
    <property type="component" value="Chromosome"/>
</dbReference>
<dbReference type="Gene3D" id="2.60.40.2340">
    <property type="match status" value="3"/>
</dbReference>
<dbReference type="PROSITE" id="PS51257">
    <property type="entry name" value="PROKAR_LIPOPROTEIN"/>
    <property type="match status" value="1"/>
</dbReference>
<reference evidence="1" key="1">
    <citation type="submission" date="2023-08" db="EMBL/GenBank/DDBJ databases">
        <title>Comparative genomics and taxonomic characterization of three novel marine species of genus Marivirga.</title>
        <authorList>
            <person name="Muhammad N."/>
            <person name="Kim S.-G."/>
        </authorList>
    </citation>
    <scope>NUCLEOTIDE SEQUENCE [LARGE SCALE GENOMIC DNA]</scope>
    <source>
        <strain evidence="1">ABR2-2</strain>
    </source>
</reference>
<dbReference type="RefSeq" id="WP_308356895.1">
    <property type="nucleotide sequence ID" value="NZ_CP129970.2"/>
</dbReference>
<evidence type="ECO:0008006" key="3">
    <source>
        <dbReference type="Google" id="ProtNLM"/>
    </source>
</evidence>
<accession>A0AA49GDF0</accession>
<dbReference type="EMBL" id="CP129970">
    <property type="protein sequence ID" value="WKK84059.2"/>
    <property type="molecule type" value="Genomic_DNA"/>
</dbReference>
<evidence type="ECO:0000313" key="1">
    <source>
        <dbReference type="EMBL" id="WKK84059.2"/>
    </source>
</evidence>
<gene>
    <name evidence="1" type="ORF">QYS48_17785</name>
</gene>
<organism evidence="1 2">
    <name type="scientific">Marivirga arenosa</name>
    <dbReference type="NCBI Taxonomy" id="3059076"/>
    <lineage>
        <taxon>Bacteria</taxon>
        <taxon>Pseudomonadati</taxon>
        <taxon>Bacteroidota</taxon>
        <taxon>Cytophagia</taxon>
        <taxon>Cytophagales</taxon>
        <taxon>Marivirgaceae</taxon>
        <taxon>Marivirga</taxon>
    </lineage>
</organism>
<proteinExistence type="predicted"/>
<protein>
    <recommendedName>
        <fullName evidence="3">DUF5018 domain-containing protein</fullName>
    </recommendedName>
</protein>
<keyword evidence="2" id="KW-1185">Reference proteome</keyword>